<dbReference type="EMBL" id="JAWIIV010000028">
    <property type="protein sequence ID" value="MEC4722313.1"/>
    <property type="molecule type" value="Genomic_DNA"/>
</dbReference>
<keyword evidence="2" id="KW-1185">Reference proteome</keyword>
<accession>A0ABU6JFX4</accession>
<sequence length="116" mass="12908">MQFSEIKTNCVDGSGPAWAFFNSYRIARLKVREFATEDDMKSTFHELELGKAVLQNSTDIGNEQLIVTLQPDNKAPVQIQIRQNTEGSSTTSSSIGISQHGLQQLVHWLREEGAVS</sequence>
<protein>
    <submittedName>
        <fullName evidence="1">Uncharacterized protein</fullName>
    </submittedName>
</protein>
<organism evidence="1 2">
    <name type="scientific">Noviherbaspirillum album</name>
    <dbReference type="NCBI Taxonomy" id="3080276"/>
    <lineage>
        <taxon>Bacteria</taxon>
        <taxon>Pseudomonadati</taxon>
        <taxon>Pseudomonadota</taxon>
        <taxon>Betaproteobacteria</taxon>
        <taxon>Burkholderiales</taxon>
        <taxon>Oxalobacteraceae</taxon>
        <taxon>Noviherbaspirillum</taxon>
    </lineage>
</organism>
<comment type="caution">
    <text evidence="1">The sequence shown here is derived from an EMBL/GenBank/DDBJ whole genome shotgun (WGS) entry which is preliminary data.</text>
</comment>
<name>A0ABU6JFX4_9BURK</name>
<gene>
    <name evidence="1" type="ORF">RY831_24425</name>
</gene>
<dbReference type="Proteomes" id="UP001352263">
    <property type="component" value="Unassembled WGS sequence"/>
</dbReference>
<dbReference type="RefSeq" id="WP_326508989.1">
    <property type="nucleotide sequence ID" value="NZ_JAWIIV010000028.1"/>
</dbReference>
<evidence type="ECO:0000313" key="2">
    <source>
        <dbReference type="Proteomes" id="UP001352263"/>
    </source>
</evidence>
<proteinExistence type="predicted"/>
<evidence type="ECO:0000313" key="1">
    <source>
        <dbReference type="EMBL" id="MEC4722313.1"/>
    </source>
</evidence>
<reference evidence="1 2" key="1">
    <citation type="submission" date="2023-10" db="EMBL/GenBank/DDBJ databases">
        <title>Noviherbaspirillum sp. CPCC 100848 genome assembly.</title>
        <authorList>
            <person name="Li X.Y."/>
            <person name="Fang X.M."/>
        </authorList>
    </citation>
    <scope>NUCLEOTIDE SEQUENCE [LARGE SCALE GENOMIC DNA]</scope>
    <source>
        <strain evidence="1 2">CPCC 100848</strain>
    </source>
</reference>